<evidence type="ECO:0000256" key="1">
    <source>
        <dbReference type="SAM" id="MobiDB-lite"/>
    </source>
</evidence>
<organism evidence="2 3">
    <name type="scientific">Rhizoctonia solani</name>
    <dbReference type="NCBI Taxonomy" id="456999"/>
    <lineage>
        <taxon>Eukaryota</taxon>
        <taxon>Fungi</taxon>
        <taxon>Dikarya</taxon>
        <taxon>Basidiomycota</taxon>
        <taxon>Agaricomycotina</taxon>
        <taxon>Agaricomycetes</taxon>
        <taxon>Cantharellales</taxon>
        <taxon>Ceratobasidiaceae</taxon>
        <taxon>Rhizoctonia</taxon>
    </lineage>
</organism>
<name>A0A8H3BBE5_9AGAM</name>
<evidence type="ECO:0000313" key="2">
    <source>
        <dbReference type="EMBL" id="CAE6451525.1"/>
    </source>
</evidence>
<proteinExistence type="predicted"/>
<feature type="region of interest" description="Disordered" evidence="1">
    <location>
        <begin position="1"/>
        <end position="61"/>
    </location>
</feature>
<dbReference type="Proteomes" id="UP000663853">
    <property type="component" value="Unassembled WGS sequence"/>
</dbReference>
<evidence type="ECO:0000313" key="3">
    <source>
        <dbReference type="Proteomes" id="UP000663853"/>
    </source>
</evidence>
<reference evidence="2" key="1">
    <citation type="submission" date="2021-01" db="EMBL/GenBank/DDBJ databases">
        <authorList>
            <person name="Kaushik A."/>
        </authorList>
    </citation>
    <scope>NUCLEOTIDE SEQUENCE</scope>
    <source>
        <strain evidence="2">AG6-10EEA</strain>
    </source>
</reference>
<dbReference type="InterPro" id="IPR027417">
    <property type="entry name" value="P-loop_NTPase"/>
</dbReference>
<protein>
    <submittedName>
        <fullName evidence="2">Uncharacterized protein</fullName>
    </submittedName>
</protein>
<accession>A0A8H3BBE5</accession>
<sequence>MSDLTNNKGTILASRAPLCRESPQVPVSNEHMEQLRPPPVHDTAPQLADSETNNKGPRMQERTGGVLEEIPHLYRLVDLIQEDGPDGMAMVEKTVVDQHSLRLLLNTMQPGSCPSTTEIHFQDLDNLSIRPLGLYGERREIAMFLQQKKFLDDNSVALIIGEESGGGSPNSLSTGLYMALLPIGEEEQTISACIIYWPEVTTWDDQAASLSVLHNRTTFMRYLTKITDQLVALISSSQAQALIWEAEARRDNLPTEQIRSNSQLSSFQVTKSTNHESVSVQPGFVVTAKSNGMPDYNEASQTRLISGEPRVALLIINREEKSLNEEHYEGTIDASELQAIVESDINGYKLQLGDVSPVDIDILDSMGLRRRYKSIFEGYDRIKRELNNKRAVSRGTENSLIRKQLEQDEPKVRAEIQFAVRFAYDTLYPSLDLELDAPHDPQISDHLYQNYSGLRELRVDLQKEQNIPYIIHDETFQTLKRKWPFLRERLTQSPSLSETRQRELIERALGFREPLRGESDPSSLSTVASYLVTGLLRPSSLYEVWNTSLEPLSDPDFVEQVQLMKESHPVLSEFAQTISARLRTNLEESEQGLITEHLDTIMSTEQRRQITLAGDARELWYRDAKKTSFGVFLDNLREAMQPNEPYKYLMIVDQLSASGRNDSNVSLFHWSGEVHTWSSAQNRYSIYPLGLTEQGNRSRQDDDNFIPQPKLEVQNSFGFRLPESWSIQLIHLIHDKCLVVVSDEQKTLVYVENDAMLERAIDSGRSKIAFNHDSFGGSRYKFAYDQTTRLLALAIVHGEEGDPRLSIYVFDEEFTPLRDQSSPISLKNSYSELVEIDQICFIPGLEEICLVGTSGLVRIYSLINQQFRKGFLQVGQPIVHAFPDLDGSRLLLVVQGEAPSATHRLLAIQWDSFQKRDLNNGDFIAELPPSDGHRVMSRLGTKSTHLISLPHNSHTITSVILQVKQTGARFFQQFSPETFCNSLLDCHLDVWTRYPIAAPREMSWLSSSRKPKGLILVSPIPLPKAERYFSALELVSKRAAVKVSKDTLLSITVVGSNEDELDGYLVNNKISEFKMGAYAQELLCLVPLQLVIARADQIYTKDDGVWNSHHNALPSVGDVVYLTDSLRLAWYEPLFQLNPISKPVRVITSIGERGVGKTYSLDHIANTSFGVCGDHDSQGVWLSCVPTEEYMLVALDFQGVHLTEQNNEVSALMGMFSAAISHLVILRNNFTITSYPAELTTGLLALTRFMDPENSPEIFHSMLAIVFKDVSDPNACATVKKFSYDFQKSIEDKDKRGSIPSLHRGGIQVVPWPGINTTEFYMMSTYLQDQLVQQRLIHPNGGVFSHNLKILLAKIKARDWAPLNQSLARYRVKKLMESLTDALQHGQGRAGPLKNMQNDEVIHPSHGHTTFSFWVPNFGGEDSFKEDAPIEPELPLRKLTDLYEVDKESRQQVPDADYVKATQKGIHDLLEQRLEFVARWAAINTKTFPQDNPDICEFLERLASAKISMRDATRAMLHYPIQQ</sequence>
<dbReference type="EMBL" id="CAJMXA010001112">
    <property type="protein sequence ID" value="CAE6451525.1"/>
    <property type="molecule type" value="Genomic_DNA"/>
</dbReference>
<gene>
    <name evidence="2" type="ORF">RDB_LOCUS50612</name>
</gene>
<comment type="caution">
    <text evidence="2">The sequence shown here is derived from an EMBL/GenBank/DDBJ whole genome shotgun (WGS) entry which is preliminary data.</text>
</comment>
<dbReference type="Gene3D" id="3.40.50.300">
    <property type="entry name" value="P-loop containing nucleotide triphosphate hydrolases"/>
    <property type="match status" value="1"/>
</dbReference>